<gene>
    <name evidence="14" type="ORF">G3O08_12660</name>
</gene>
<accession>A0A7K3WRR0</accession>
<evidence type="ECO:0000256" key="2">
    <source>
        <dbReference type="ARBA" id="ARBA00022448"/>
    </source>
</evidence>
<dbReference type="Pfam" id="PF13715">
    <property type="entry name" value="CarbopepD_reg_2"/>
    <property type="match status" value="1"/>
</dbReference>
<feature type="domain" description="TonB-dependent receptor plug" evidence="13">
    <location>
        <begin position="128"/>
        <end position="222"/>
    </location>
</feature>
<dbReference type="GO" id="GO:0044718">
    <property type="term" value="P:siderophore transmembrane transport"/>
    <property type="evidence" value="ECO:0007669"/>
    <property type="project" value="TreeGrafter"/>
</dbReference>
<comment type="similarity">
    <text evidence="10">Belongs to the TonB-dependent receptor family.</text>
</comment>
<evidence type="ECO:0000256" key="1">
    <source>
        <dbReference type="ARBA" id="ARBA00004571"/>
    </source>
</evidence>
<reference evidence="14 15" key="1">
    <citation type="submission" date="2020-02" db="EMBL/GenBank/DDBJ databases">
        <title>Out from the shadows clarifying the taxonomy of the family Cryomorphaceae and related taxa by utilizing the GTDB taxonomic framework.</title>
        <authorList>
            <person name="Bowman J.P."/>
        </authorList>
    </citation>
    <scope>NUCLEOTIDE SEQUENCE [LARGE SCALE GENOMIC DNA]</scope>
    <source>
        <strain evidence="14 15">QSSC 1-22</strain>
    </source>
</reference>
<dbReference type="Gene3D" id="2.40.170.20">
    <property type="entry name" value="TonB-dependent receptor, beta-barrel domain"/>
    <property type="match status" value="1"/>
</dbReference>
<sequence>MKFYLPLIGLLLAATQISAQQENCDIKIYGRILDSNSGTGLPYATIQINGTGEGTVADSLGAYQLANLCAGRITLKLSHIGCAPESKTFILHSDTILNYYMDHSDHFLKEFEIVAGAERISADRNIQLSKLEMRESTGLQLADRMKEMPGIRVLQSGNTISKPIYRGLHSNRLLIFNNGVRQEGQYWGAEHAPEIDSYLINQVELLDGVEGLAYAPDAIGGIIKIESESVFASDSLHGDFQSSLSTNGRGGSAALSLGGRLAKKLPLYYQFQGSLKKLGDVETPDVVLSNTGTEEYNYSYALGYKTKNLVLNTFYSKFNQEVGIYRFSHLGNLTDLLEVLGGGRQPDTLDFSYDINRPRQVIDHELFKAEMRLITGRSSSLAAKYSRQFNSRQEFDAHTGINPSQEELARPQLSYRLLTHQGDITFSYRKERLEGKMGIAGIARTNTFSGRSFIPDYENYQVGLFLVQSYTLPGIKLNAGLRYDFYNSDIYAPYGSPENPINQNFKGFAGAVSAVQQFENASIKYEISSHWRAPGVNELFSSGLHHGVGVIEQGDSTLSQERSYNASLVFVKNWQKHQFNLSPYLNYIRNFIYLNPESIELTIRGAFPRMDYKQANAVFAGVDLDYSTNFKRFDINLAASMIYAQNISQNSKLNGVPPQQFSAEAKYNFRKWRKIENPFIAVKGSYTMEQYRAPQVLPADLFLNQNTDAELPSSFDFAPAPDGYFLLNIQAGFAIKRNFISLTVDNTLNKTYRNYLDLFRYYADQLGLNFTLRYQYNF</sequence>
<keyword evidence="4" id="KW-0812">Transmembrane</keyword>
<dbReference type="GO" id="GO:0009279">
    <property type="term" value="C:cell outer membrane"/>
    <property type="evidence" value="ECO:0007669"/>
    <property type="project" value="UniProtKB-SubCell"/>
</dbReference>
<keyword evidence="3" id="KW-1134">Transmembrane beta strand</keyword>
<evidence type="ECO:0000256" key="6">
    <source>
        <dbReference type="ARBA" id="ARBA00023077"/>
    </source>
</evidence>
<keyword evidence="5 11" id="KW-0732">Signal</keyword>
<keyword evidence="9" id="KW-0998">Cell outer membrane</keyword>
<dbReference type="EMBL" id="JAAGVY010000024">
    <property type="protein sequence ID" value="NEN24357.1"/>
    <property type="molecule type" value="Genomic_DNA"/>
</dbReference>
<feature type="signal peptide" evidence="11">
    <location>
        <begin position="1"/>
        <end position="19"/>
    </location>
</feature>
<dbReference type="PANTHER" id="PTHR30069">
    <property type="entry name" value="TONB-DEPENDENT OUTER MEMBRANE RECEPTOR"/>
    <property type="match status" value="1"/>
</dbReference>
<feature type="chain" id="PRO_5029653804" evidence="11">
    <location>
        <begin position="20"/>
        <end position="778"/>
    </location>
</feature>
<comment type="caution">
    <text evidence="14">The sequence shown here is derived from an EMBL/GenBank/DDBJ whole genome shotgun (WGS) entry which is preliminary data.</text>
</comment>
<keyword evidence="7 10" id="KW-0472">Membrane</keyword>
<dbReference type="Proteomes" id="UP000486602">
    <property type="component" value="Unassembled WGS sequence"/>
</dbReference>
<evidence type="ECO:0000256" key="4">
    <source>
        <dbReference type="ARBA" id="ARBA00022692"/>
    </source>
</evidence>
<evidence type="ECO:0000256" key="3">
    <source>
        <dbReference type="ARBA" id="ARBA00022452"/>
    </source>
</evidence>
<dbReference type="SUPFAM" id="SSF56935">
    <property type="entry name" value="Porins"/>
    <property type="match status" value="1"/>
</dbReference>
<comment type="subcellular location">
    <subcellularLocation>
        <location evidence="1">Cell outer membrane</location>
        <topology evidence="1">Multi-pass membrane protein</topology>
    </subcellularLocation>
</comment>
<evidence type="ECO:0000259" key="12">
    <source>
        <dbReference type="Pfam" id="PF00593"/>
    </source>
</evidence>
<organism evidence="14 15">
    <name type="scientific">Cryomorpha ignava</name>
    <dbReference type="NCBI Taxonomy" id="101383"/>
    <lineage>
        <taxon>Bacteria</taxon>
        <taxon>Pseudomonadati</taxon>
        <taxon>Bacteroidota</taxon>
        <taxon>Flavobacteriia</taxon>
        <taxon>Flavobacteriales</taxon>
        <taxon>Cryomorphaceae</taxon>
        <taxon>Cryomorpha</taxon>
    </lineage>
</organism>
<dbReference type="Gene3D" id="2.170.130.10">
    <property type="entry name" value="TonB-dependent receptor, plug domain"/>
    <property type="match status" value="1"/>
</dbReference>
<evidence type="ECO:0000256" key="11">
    <source>
        <dbReference type="SAM" id="SignalP"/>
    </source>
</evidence>
<keyword evidence="15" id="KW-1185">Reference proteome</keyword>
<evidence type="ECO:0000313" key="14">
    <source>
        <dbReference type="EMBL" id="NEN24357.1"/>
    </source>
</evidence>
<evidence type="ECO:0000256" key="8">
    <source>
        <dbReference type="ARBA" id="ARBA00023170"/>
    </source>
</evidence>
<evidence type="ECO:0000256" key="10">
    <source>
        <dbReference type="RuleBase" id="RU003357"/>
    </source>
</evidence>
<protein>
    <submittedName>
        <fullName evidence="14">TonB-dependent receptor</fullName>
    </submittedName>
</protein>
<dbReference type="AlphaFoldDB" id="A0A7K3WRR0"/>
<dbReference type="SUPFAM" id="SSF49464">
    <property type="entry name" value="Carboxypeptidase regulatory domain-like"/>
    <property type="match status" value="1"/>
</dbReference>
<proteinExistence type="inferred from homology"/>
<dbReference type="InterPro" id="IPR036942">
    <property type="entry name" value="Beta-barrel_TonB_sf"/>
</dbReference>
<dbReference type="PANTHER" id="PTHR30069:SF29">
    <property type="entry name" value="HEMOGLOBIN AND HEMOGLOBIN-HAPTOGLOBIN-BINDING PROTEIN 1-RELATED"/>
    <property type="match status" value="1"/>
</dbReference>
<dbReference type="InterPro" id="IPR012910">
    <property type="entry name" value="Plug_dom"/>
</dbReference>
<evidence type="ECO:0000256" key="9">
    <source>
        <dbReference type="ARBA" id="ARBA00023237"/>
    </source>
</evidence>
<evidence type="ECO:0000256" key="7">
    <source>
        <dbReference type="ARBA" id="ARBA00023136"/>
    </source>
</evidence>
<keyword evidence="2" id="KW-0813">Transport</keyword>
<evidence type="ECO:0000259" key="13">
    <source>
        <dbReference type="Pfam" id="PF07715"/>
    </source>
</evidence>
<dbReference type="Pfam" id="PF07715">
    <property type="entry name" value="Plug"/>
    <property type="match status" value="1"/>
</dbReference>
<evidence type="ECO:0000313" key="15">
    <source>
        <dbReference type="Proteomes" id="UP000486602"/>
    </source>
</evidence>
<dbReference type="InterPro" id="IPR037066">
    <property type="entry name" value="Plug_dom_sf"/>
</dbReference>
<name>A0A7K3WRR0_9FLAO</name>
<dbReference type="RefSeq" id="WP_163285749.1">
    <property type="nucleotide sequence ID" value="NZ_JAAGVY010000024.1"/>
</dbReference>
<keyword evidence="6 10" id="KW-0798">TonB box</keyword>
<dbReference type="InterPro" id="IPR008969">
    <property type="entry name" value="CarboxyPept-like_regulatory"/>
</dbReference>
<dbReference type="Gene3D" id="2.60.40.1120">
    <property type="entry name" value="Carboxypeptidase-like, regulatory domain"/>
    <property type="match status" value="1"/>
</dbReference>
<dbReference type="InterPro" id="IPR039426">
    <property type="entry name" value="TonB-dep_rcpt-like"/>
</dbReference>
<feature type="domain" description="TonB-dependent receptor-like beta-barrel" evidence="12">
    <location>
        <begin position="293"/>
        <end position="746"/>
    </location>
</feature>
<dbReference type="GO" id="GO:0015344">
    <property type="term" value="F:siderophore uptake transmembrane transporter activity"/>
    <property type="evidence" value="ECO:0007669"/>
    <property type="project" value="TreeGrafter"/>
</dbReference>
<dbReference type="Pfam" id="PF00593">
    <property type="entry name" value="TonB_dep_Rec_b-barrel"/>
    <property type="match status" value="1"/>
</dbReference>
<dbReference type="InterPro" id="IPR000531">
    <property type="entry name" value="Beta-barrel_TonB"/>
</dbReference>
<keyword evidence="8 14" id="KW-0675">Receptor</keyword>
<evidence type="ECO:0000256" key="5">
    <source>
        <dbReference type="ARBA" id="ARBA00022729"/>
    </source>
</evidence>